<dbReference type="KEGG" id="ccp:CHC_T00003383001"/>
<evidence type="ECO:0000256" key="6">
    <source>
        <dbReference type="SAM" id="MobiDB-lite"/>
    </source>
</evidence>
<reference evidence="9" key="1">
    <citation type="journal article" date="2013" name="Proc. Natl. Acad. Sci. U.S.A.">
        <title>Genome structure and metabolic features in the red seaweed Chondrus crispus shed light on evolution of the Archaeplastida.</title>
        <authorList>
            <person name="Collen J."/>
            <person name="Porcel B."/>
            <person name="Carre W."/>
            <person name="Ball S.G."/>
            <person name="Chaparro C."/>
            <person name="Tonon T."/>
            <person name="Barbeyron T."/>
            <person name="Michel G."/>
            <person name="Noel B."/>
            <person name="Valentin K."/>
            <person name="Elias M."/>
            <person name="Artiguenave F."/>
            <person name="Arun A."/>
            <person name="Aury J.M."/>
            <person name="Barbosa-Neto J.F."/>
            <person name="Bothwell J.H."/>
            <person name="Bouget F.Y."/>
            <person name="Brillet L."/>
            <person name="Cabello-Hurtado F."/>
            <person name="Capella-Gutierrez S."/>
            <person name="Charrier B."/>
            <person name="Cladiere L."/>
            <person name="Cock J.M."/>
            <person name="Coelho S.M."/>
            <person name="Colleoni C."/>
            <person name="Czjzek M."/>
            <person name="Da Silva C."/>
            <person name="Delage L."/>
            <person name="Denoeud F."/>
            <person name="Deschamps P."/>
            <person name="Dittami S.M."/>
            <person name="Gabaldon T."/>
            <person name="Gachon C.M."/>
            <person name="Groisillier A."/>
            <person name="Herve C."/>
            <person name="Jabbari K."/>
            <person name="Katinka M."/>
            <person name="Kloareg B."/>
            <person name="Kowalczyk N."/>
            <person name="Labadie K."/>
            <person name="Leblanc C."/>
            <person name="Lopez P.J."/>
            <person name="McLachlan D.H."/>
            <person name="Meslet-Cladiere L."/>
            <person name="Moustafa A."/>
            <person name="Nehr Z."/>
            <person name="Nyvall Collen P."/>
            <person name="Panaud O."/>
            <person name="Partensky F."/>
            <person name="Poulain J."/>
            <person name="Rensing S.A."/>
            <person name="Rousvoal S."/>
            <person name="Samson G."/>
            <person name="Symeonidi A."/>
            <person name="Weissenbach J."/>
            <person name="Zambounis A."/>
            <person name="Wincker P."/>
            <person name="Boyen C."/>
        </authorList>
    </citation>
    <scope>NUCLEOTIDE SEQUENCE [LARGE SCALE GENOMIC DNA]</scope>
    <source>
        <strain evidence="9">cv. Stackhouse</strain>
    </source>
</reference>
<dbReference type="Pfam" id="PF00892">
    <property type="entry name" value="EamA"/>
    <property type="match status" value="2"/>
</dbReference>
<evidence type="ECO:0000256" key="4">
    <source>
        <dbReference type="ARBA" id="ARBA00022989"/>
    </source>
</evidence>
<name>R7QC72_CHOCR</name>
<dbReference type="InterPro" id="IPR037185">
    <property type="entry name" value="EmrE-like"/>
</dbReference>
<organism evidence="8 9">
    <name type="scientific">Chondrus crispus</name>
    <name type="common">Carrageen Irish moss</name>
    <name type="synonym">Polymorpha crispa</name>
    <dbReference type="NCBI Taxonomy" id="2769"/>
    <lineage>
        <taxon>Eukaryota</taxon>
        <taxon>Rhodophyta</taxon>
        <taxon>Florideophyceae</taxon>
        <taxon>Rhodymeniophycidae</taxon>
        <taxon>Gigartinales</taxon>
        <taxon>Gigartinaceae</taxon>
        <taxon>Chondrus</taxon>
    </lineage>
</organism>
<feature type="domain" description="EamA" evidence="7">
    <location>
        <begin position="136"/>
        <end position="279"/>
    </location>
</feature>
<evidence type="ECO:0000256" key="3">
    <source>
        <dbReference type="ARBA" id="ARBA00022692"/>
    </source>
</evidence>
<feature type="compositionally biased region" description="Basic and acidic residues" evidence="6">
    <location>
        <begin position="94"/>
        <end position="109"/>
    </location>
</feature>
<evidence type="ECO:0000313" key="8">
    <source>
        <dbReference type="EMBL" id="CDF35055.1"/>
    </source>
</evidence>
<dbReference type="PhylomeDB" id="R7QC72"/>
<evidence type="ECO:0000256" key="2">
    <source>
        <dbReference type="ARBA" id="ARBA00022475"/>
    </source>
</evidence>
<evidence type="ECO:0000259" key="7">
    <source>
        <dbReference type="Pfam" id="PF00892"/>
    </source>
</evidence>
<dbReference type="InterPro" id="IPR051258">
    <property type="entry name" value="Diverse_Substrate_Transporter"/>
</dbReference>
<dbReference type="Gramene" id="CDF35055">
    <property type="protein sequence ID" value="CDF35055"/>
    <property type="gene ID" value="CHC_T00003383001"/>
</dbReference>
<keyword evidence="5" id="KW-0472">Membrane</keyword>
<keyword evidence="2" id="KW-1003">Cell membrane</keyword>
<feature type="compositionally biased region" description="Polar residues" evidence="6">
    <location>
        <begin position="48"/>
        <end position="67"/>
    </location>
</feature>
<dbReference type="GO" id="GO:0005886">
    <property type="term" value="C:plasma membrane"/>
    <property type="evidence" value="ECO:0007669"/>
    <property type="project" value="UniProtKB-SubCell"/>
</dbReference>
<dbReference type="Proteomes" id="UP000012073">
    <property type="component" value="Unassembled WGS sequence"/>
</dbReference>
<dbReference type="OMA" id="ARTWIAC"/>
<accession>R7QC72</accession>
<keyword evidence="9" id="KW-1185">Reference proteome</keyword>
<keyword evidence="3" id="KW-0812">Transmembrane</keyword>
<evidence type="ECO:0000256" key="1">
    <source>
        <dbReference type="ARBA" id="ARBA00004651"/>
    </source>
</evidence>
<sequence>MKQTTLTFLTPITASPAFPSSTIPFSDRAKTSLVRTALVFHKRRRASSVRSCTEPSKSKTQYLSSQAPDPAPLRESNASPESNGAPQPSASPLHSKDEHPNIAKEKASEEQEPSLPSNPIELSIGNFSTSIPSRWLLYCVPFLWGSFGPAVRLLFSQEPHPDPSVFNTERLVLSTLVYVPVLAAEWAAFRNTQASPPTAEPKKSFAFVKAGAELGVYVFLANVAQVIGLQQTSASRAAFLVQLQTVIVPVLAGVFGLDKITPKTWLSSLIAVGGVALLSSDKGHGTVSSFTGDALEVLSAFFFSTYIIRLSKYCNEIPANPLVAMKIAVQAVLSIGWALSAEIGILFNHGPNDLSKGDEVAAWTLGAVLVNAGVVVWTGLFSSALSGWAQTKGQQGVPASEAVVIFATQPLWASGVAAIILGESFGAKGFAGGALIVAATLLAASSNSKEEEKKEA</sequence>
<dbReference type="AlphaFoldDB" id="R7QC72"/>
<keyword evidence="4" id="KW-1133">Transmembrane helix</keyword>
<protein>
    <recommendedName>
        <fullName evidence="7">EamA domain-containing protein</fullName>
    </recommendedName>
</protein>
<feature type="region of interest" description="Disordered" evidence="6">
    <location>
        <begin position="45"/>
        <end position="119"/>
    </location>
</feature>
<dbReference type="RefSeq" id="XP_005714874.1">
    <property type="nucleotide sequence ID" value="XM_005714817.1"/>
</dbReference>
<proteinExistence type="predicted"/>
<evidence type="ECO:0000256" key="5">
    <source>
        <dbReference type="ARBA" id="ARBA00023136"/>
    </source>
</evidence>
<dbReference type="EMBL" id="HG001716">
    <property type="protein sequence ID" value="CDF35055.1"/>
    <property type="molecule type" value="Genomic_DNA"/>
</dbReference>
<evidence type="ECO:0000313" key="9">
    <source>
        <dbReference type="Proteomes" id="UP000012073"/>
    </source>
</evidence>
<comment type="subcellular location">
    <subcellularLocation>
        <location evidence="1">Cell membrane</location>
        <topology evidence="1">Multi-pass membrane protein</topology>
    </subcellularLocation>
</comment>
<feature type="compositionally biased region" description="Polar residues" evidence="6">
    <location>
        <begin position="76"/>
        <end position="92"/>
    </location>
</feature>
<dbReference type="PANTHER" id="PTHR42920:SF5">
    <property type="entry name" value="EAMA DOMAIN-CONTAINING PROTEIN"/>
    <property type="match status" value="1"/>
</dbReference>
<gene>
    <name evidence="8" type="ORF">CHC_T00003383001</name>
</gene>
<dbReference type="InterPro" id="IPR000620">
    <property type="entry name" value="EamA_dom"/>
</dbReference>
<feature type="domain" description="EamA" evidence="7">
    <location>
        <begin position="292"/>
        <end position="443"/>
    </location>
</feature>
<dbReference type="GeneID" id="17322590"/>
<dbReference type="OrthoDB" id="4312at2759"/>
<dbReference type="PANTHER" id="PTHR42920">
    <property type="entry name" value="OS03G0707200 PROTEIN-RELATED"/>
    <property type="match status" value="1"/>
</dbReference>
<dbReference type="SUPFAM" id="SSF103481">
    <property type="entry name" value="Multidrug resistance efflux transporter EmrE"/>
    <property type="match status" value="2"/>
</dbReference>